<dbReference type="EMBL" id="JBBBZM010000002">
    <property type="protein sequence ID" value="KAL0640659.1"/>
    <property type="molecule type" value="Genomic_DNA"/>
</dbReference>
<feature type="region of interest" description="Disordered" evidence="1">
    <location>
        <begin position="11"/>
        <end position="67"/>
    </location>
</feature>
<protein>
    <submittedName>
        <fullName evidence="2">Uncharacterized protein</fullName>
    </submittedName>
</protein>
<evidence type="ECO:0000313" key="3">
    <source>
        <dbReference type="Proteomes" id="UP001447188"/>
    </source>
</evidence>
<evidence type="ECO:0000256" key="1">
    <source>
        <dbReference type="SAM" id="MobiDB-lite"/>
    </source>
</evidence>
<comment type="caution">
    <text evidence="2">The sequence shown here is derived from an EMBL/GenBank/DDBJ whole genome shotgun (WGS) entry which is preliminary data.</text>
</comment>
<proteinExistence type="predicted"/>
<keyword evidence="3" id="KW-1185">Reference proteome</keyword>
<dbReference type="Proteomes" id="UP001447188">
    <property type="component" value="Unassembled WGS sequence"/>
</dbReference>
<organism evidence="2 3">
    <name type="scientific">Discina gigas</name>
    <dbReference type="NCBI Taxonomy" id="1032678"/>
    <lineage>
        <taxon>Eukaryota</taxon>
        <taxon>Fungi</taxon>
        <taxon>Dikarya</taxon>
        <taxon>Ascomycota</taxon>
        <taxon>Pezizomycotina</taxon>
        <taxon>Pezizomycetes</taxon>
        <taxon>Pezizales</taxon>
        <taxon>Discinaceae</taxon>
        <taxon>Discina</taxon>
    </lineage>
</organism>
<feature type="region of interest" description="Disordered" evidence="1">
    <location>
        <begin position="89"/>
        <end position="119"/>
    </location>
</feature>
<sequence>MKFFSFFQKLGHSHYQSKPRPNDSLDPVWDPDFDSDSGSLLGDTDELLKPHDSPKDPDPDFSADTDLDSDYDFILDALSINETRKSHYSNSDWAEEKVEAVKEEEEEEKEEKIIDSNTTGESLDDWYDCGYSLETAEPVSFGSKVYRAKNNCKSMCIPAHLDLMLYEYK</sequence>
<evidence type="ECO:0000313" key="2">
    <source>
        <dbReference type="EMBL" id="KAL0640659.1"/>
    </source>
</evidence>
<accession>A0ABR3GXS0</accession>
<gene>
    <name evidence="2" type="ORF">Q9L58_000329</name>
</gene>
<reference evidence="2 3" key="1">
    <citation type="submission" date="2024-02" db="EMBL/GenBank/DDBJ databases">
        <title>Discinaceae phylogenomics.</title>
        <authorList>
            <person name="Dirks A.C."/>
            <person name="James T.Y."/>
        </authorList>
    </citation>
    <scope>NUCLEOTIDE SEQUENCE [LARGE SCALE GENOMIC DNA]</scope>
    <source>
        <strain evidence="2 3">ACD0624</strain>
    </source>
</reference>
<feature type="compositionally biased region" description="Basic and acidic residues" evidence="1">
    <location>
        <begin position="46"/>
        <end position="58"/>
    </location>
</feature>
<name>A0ABR3GXS0_9PEZI</name>